<proteinExistence type="predicted"/>
<evidence type="ECO:0000313" key="3">
    <source>
        <dbReference type="Proteomes" id="UP001189624"/>
    </source>
</evidence>
<evidence type="ECO:0000256" key="1">
    <source>
        <dbReference type="SAM" id="MobiDB-lite"/>
    </source>
</evidence>
<keyword evidence="3" id="KW-1185">Reference proteome</keyword>
<sequence>MEPSLPIHSSFDTISINSEPEIFHNSANEPKPPIILEQTNDNNITSNTTLGRTTPTR</sequence>
<feature type="compositionally biased region" description="Polar residues" evidence="1">
    <location>
        <begin position="37"/>
        <end position="57"/>
    </location>
</feature>
<evidence type="ECO:0000313" key="2">
    <source>
        <dbReference type="EMBL" id="CAJ1949036.1"/>
    </source>
</evidence>
<accession>A0AA86VIU5</accession>
<dbReference type="Gramene" id="rna-AYBTSS11_LOCUS13520">
    <property type="protein sequence ID" value="CAJ1949036.1"/>
    <property type="gene ID" value="gene-AYBTSS11_LOCUS13520"/>
</dbReference>
<reference evidence="2" key="1">
    <citation type="submission" date="2023-10" db="EMBL/GenBank/DDBJ databases">
        <authorList>
            <person name="Domelevo Entfellner J.-B."/>
        </authorList>
    </citation>
    <scope>NUCLEOTIDE SEQUENCE</scope>
</reference>
<gene>
    <name evidence="2" type="ORF">AYBTSS11_LOCUS13520</name>
</gene>
<dbReference type="AlphaFoldDB" id="A0AA86VIU5"/>
<name>A0AA86VIU5_9FABA</name>
<dbReference type="EMBL" id="OY731401">
    <property type="protein sequence ID" value="CAJ1949036.1"/>
    <property type="molecule type" value="Genomic_DNA"/>
</dbReference>
<organism evidence="2 3">
    <name type="scientific">Sphenostylis stenocarpa</name>
    <dbReference type="NCBI Taxonomy" id="92480"/>
    <lineage>
        <taxon>Eukaryota</taxon>
        <taxon>Viridiplantae</taxon>
        <taxon>Streptophyta</taxon>
        <taxon>Embryophyta</taxon>
        <taxon>Tracheophyta</taxon>
        <taxon>Spermatophyta</taxon>
        <taxon>Magnoliopsida</taxon>
        <taxon>eudicotyledons</taxon>
        <taxon>Gunneridae</taxon>
        <taxon>Pentapetalae</taxon>
        <taxon>rosids</taxon>
        <taxon>fabids</taxon>
        <taxon>Fabales</taxon>
        <taxon>Fabaceae</taxon>
        <taxon>Papilionoideae</taxon>
        <taxon>50 kb inversion clade</taxon>
        <taxon>NPAAA clade</taxon>
        <taxon>indigoferoid/millettioid clade</taxon>
        <taxon>Phaseoleae</taxon>
        <taxon>Sphenostylis</taxon>
    </lineage>
</organism>
<dbReference type="Proteomes" id="UP001189624">
    <property type="component" value="Chromosome 4"/>
</dbReference>
<protein>
    <submittedName>
        <fullName evidence="2">Uncharacterized protein</fullName>
    </submittedName>
</protein>
<feature type="region of interest" description="Disordered" evidence="1">
    <location>
        <begin position="23"/>
        <end position="57"/>
    </location>
</feature>